<gene>
    <name evidence="2" type="ORF">OKA05_16915</name>
</gene>
<sequence>MWGREDSIDPINETYIFGHDWESLSQMSKGAIFAEGLHSGHMVHGKGWKNALDEWFLKLKMRGSKPRIGRMQILARLGDSPETYVREKLHAAAMPPACCPNCQCSRRLQALGYYERGITSSGTPHYLRFQVRRFRCMSCRRTTSVLPDFSQPYRLIANHIIGSYFRGRSTSGSQQWSFLLNRYWNRFSDWLPLLAPKVRKDFRLRIPDDVPDRAWACLESGLGEIGIVTRELTIRSRITLFGAYLCHQPGRSKNEIIGIHTTVLLRVGKDPPD</sequence>
<keyword evidence="3" id="KW-1185">Reference proteome</keyword>
<dbReference type="Proteomes" id="UP001320876">
    <property type="component" value="Unassembled WGS sequence"/>
</dbReference>
<dbReference type="EMBL" id="JAPDDT010000007">
    <property type="protein sequence ID" value="MCW1924250.1"/>
    <property type="molecule type" value="Genomic_DNA"/>
</dbReference>
<evidence type="ECO:0000313" key="3">
    <source>
        <dbReference type="Proteomes" id="UP001320876"/>
    </source>
</evidence>
<evidence type="ECO:0000313" key="2">
    <source>
        <dbReference type="EMBL" id="MCW1924250.1"/>
    </source>
</evidence>
<organism evidence="2 3">
    <name type="scientific">Luteolibacter arcticus</name>
    <dbReference type="NCBI Taxonomy" id="1581411"/>
    <lineage>
        <taxon>Bacteria</taxon>
        <taxon>Pseudomonadati</taxon>
        <taxon>Verrucomicrobiota</taxon>
        <taxon>Verrucomicrobiia</taxon>
        <taxon>Verrucomicrobiales</taxon>
        <taxon>Verrucomicrobiaceae</taxon>
        <taxon>Luteolibacter</taxon>
    </lineage>
</organism>
<accession>A0ABT3GL48</accession>
<comment type="caution">
    <text evidence="2">The sequence shown here is derived from an EMBL/GenBank/DDBJ whole genome shotgun (WGS) entry which is preliminary data.</text>
</comment>
<dbReference type="Pfam" id="PF20020">
    <property type="entry name" value="DUF6431"/>
    <property type="match status" value="1"/>
</dbReference>
<name>A0ABT3GL48_9BACT</name>
<protein>
    <submittedName>
        <fullName evidence="2">DUF6431 domain-containing protein</fullName>
    </submittedName>
</protein>
<reference evidence="2 3" key="1">
    <citation type="submission" date="2022-10" db="EMBL/GenBank/DDBJ databases">
        <title>Luteolibacter arcticus strain CCTCC AB 2014275, whole genome shotgun sequencing project.</title>
        <authorList>
            <person name="Zhao G."/>
            <person name="Shen L."/>
        </authorList>
    </citation>
    <scope>NUCLEOTIDE SEQUENCE [LARGE SCALE GENOMIC DNA]</scope>
    <source>
        <strain evidence="2 3">CCTCC AB 2014275</strain>
    </source>
</reference>
<evidence type="ECO:0000259" key="1">
    <source>
        <dbReference type="Pfam" id="PF20020"/>
    </source>
</evidence>
<dbReference type="InterPro" id="IPR045536">
    <property type="entry name" value="DUF6431"/>
</dbReference>
<proteinExistence type="predicted"/>
<feature type="domain" description="DUF6431" evidence="1">
    <location>
        <begin position="103"/>
        <end position="169"/>
    </location>
</feature>